<keyword evidence="2" id="KW-0732">Signal</keyword>
<feature type="signal peptide" evidence="2">
    <location>
        <begin position="1"/>
        <end position="17"/>
    </location>
</feature>
<dbReference type="Proteomes" id="UP000813385">
    <property type="component" value="Unassembled WGS sequence"/>
</dbReference>
<accession>A0A8K0XAE7</accession>
<comment type="caution">
    <text evidence="3">The sequence shown here is derived from an EMBL/GenBank/DDBJ whole genome shotgun (WGS) entry which is preliminary data.</text>
</comment>
<proteinExistence type="predicted"/>
<name>A0A8K0XAE7_9PEZI</name>
<feature type="region of interest" description="Disordered" evidence="1">
    <location>
        <begin position="220"/>
        <end position="239"/>
    </location>
</feature>
<keyword evidence="4" id="KW-1185">Reference proteome</keyword>
<reference evidence="3" key="1">
    <citation type="journal article" date="2021" name="Nat. Commun.">
        <title>Genetic determinants of endophytism in the Arabidopsis root mycobiome.</title>
        <authorList>
            <person name="Mesny F."/>
            <person name="Miyauchi S."/>
            <person name="Thiergart T."/>
            <person name="Pickel B."/>
            <person name="Atanasova L."/>
            <person name="Karlsson M."/>
            <person name="Huettel B."/>
            <person name="Barry K.W."/>
            <person name="Haridas S."/>
            <person name="Chen C."/>
            <person name="Bauer D."/>
            <person name="Andreopoulos W."/>
            <person name="Pangilinan J."/>
            <person name="LaButti K."/>
            <person name="Riley R."/>
            <person name="Lipzen A."/>
            <person name="Clum A."/>
            <person name="Drula E."/>
            <person name="Henrissat B."/>
            <person name="Kohler A."/>
            <person name="Grigoriev I.V."/>
            <person name="Martin F.M."/>
            <person name="Hacquard S."/>
        </authorList>
    </citation>
    <scope>NUCLEOTIDE SEQUENCE</scope>
    <source>
        <strain evidence="3">MPI-CAGE-AT-0016</strain>
    </source>
</reference>
<gene>
    <name evidence="3" type="ORF">B0T11DRAFT_294407</name>
</gene>
<dbReference type="EMBL" id="JAGPXD010000001">
    <property type="protein sequence ID" value="KAH7376998.1"/>
    <property type="molecule type" value="Genomic_DNA"/>
</dbReference>
<evidence type="ECO:0000256" key="1">
    <source>
        <dbReference type="SAM" id="MobiDB-lite"/>
    </source>
</evidence>
<dbReference type="OrthoDB" id="4846051at2759"/>
<protein>
    <submittedName>
        <fullName evidence="3">Uncharacterized protein</fullName>
    </submittedName>
</protein>
<organism evidence="3 4">
    <name type="scientific">Plectosphaerella cucumerina</name>
    <dbReference type="NCBI Taxonomy" id="40658"/>
    <lineage>
        <taxon>Eukaryota</taxon>
        <taxon>Fungi</taxon>
        <taxon>Dikarya</taxon>
        <taxon>Ascomycota</taxon>
        <taxon>Pezizomycotina</taxon>
        <taxon>Sordariomycetes</taxon>
        <taxon>Hypocreomycetidae</taxon>
        <taxon>Glomerellales</taxon>
        <taxon>Plectosphaerellaceae</taxon>
        <taxon>Plectosphaerella</taxon>
    </lineage>
</organism>
<feature type="compositionally biased region" description="Basic and acidic residues" evidence="1">
    <location>
        <begin position="224"/>
        <end position="239"/>
    </location>
</feature>
<evidence type="ECO:0000313" key="4">
    <source>
        <dbReference type="Proteomes" id="UP000813385"/>
    </source>
</evidence>
<evidence type="ECO:0000313" key="3">
    <source>
        <dbReference type="EMBL" id="KAH7376998.1"/>
    </source>
</evidence>
<sequence length="239" mass="27409">MQIKTLLVGAFAALAIAAPGEWRDCHGDMEWDSVKEVCKCDKGEYYDASIQRCRIKEVKEIKAKKCYGGEKPFCVRNEGEYVEYNPKNPYCWDDKHSKVICAKRTTVSSKFNLEINKNYETTTTNSHSVSEAEEKRHSCGKPRFYNYETAECECPRNKKWTGKTCAFPPLKKPVCKTGVAYCAKSAHQIVHYSKENHLCQDNGKNYVFCCEAESATESCLTKSVSREEKHQDEEHHDEE</sequence>
<evidence type="ECO:0000256" key="2">
    <source>
        <dbReference type="SAM" id="SignalP"/>
    </source>
</evidence>
<dbReference type="AlphaFoldDB" id="A0A8K0XAE7"/>
<feature type="chain" id="PRO_5035418717" evidence="2">
    <location>
        <begin position="18"/>
        <end position="239"/>
    </location>
</feature>